<dbReference type="PROSITE" id="PS00211">
    <property type="entry name" value="ABC_TRANSPORTER_1"/>
    <property type="match status" value="1"/>
</dbReference>
<keyword evidence="1" id="KW-0547">Nucleotide-binding</keyword>
<comment type="caution">
    <text evidence="4">The sequence shown here is derived from an EMBL/GenBank/DDBJ whole genome shotgun (WGS) entry which is preliminary data.</text>
</comment>
<dbReference type="GO" id="GO:0016887">
    <property type="term" value="F:ATP hydrolysis activity"/>
    <property type="evidence" value="ECO:0007669"/>
    <property type="project" value="InterPro"/>
</dbReference>
<dbReference type="GO" id="GO:0005524">
    <property type="term" value="F:ATP binding"/>
    <property type="evidence" value="ECO:0007669"/>
    <property type="project" value="UniProtKB-KW"/>
</dbReference>
<evidence type="ECO:0000256" key="2">
    <source>
        <dbReference type="ARBA" id="ARBA00022840"/>
    </source>
</evidence>
<dbReference type="InterPro" id="IPR003439">
    <property type="entry name" value="ABC_transporter-like_ATP-bd"/>
</dbReference>
<dbReference type="SMART" id="SM00382">
    <property type="entry name" value="AAA"/>
    <property type="match status" value="1"/>
</dbReference>
<protein>
    <submittedName>
        <fullName evidence="4">ABC transporter ATP-binding protein</fullName>
    </submittedName>
</protein>
<proteinExistence type="predicted"/>
<dbReference type="Gene3D" id="3.40.50.300">
    <property type="entry name" value="P-loop containing nucleotide triphosphate hydrolases"/>
    <property type="match status" value="1"/>
</dbReference>
<keyword evidence="2 4" id="KW-0067">ATP-binding</keyword>
<gene>
    <name evidence="4" type="ORF">C4520_09255</name>
</gene>
<feature type="domain" description="ABC transporter" evidence="3">
    <location>
        <begin position="10"/>
        <end position="240"/>
    </location>
</feature>
<evidence type="ECO:0000313" key="4">
    <source>
        <dbReference type="EMBL" id="RJP21701.1"/>
    </source>
</evidence>
<dbReference type="InterPro" id="IPR017871">
    <property type="entry name" value="ABC_transporter-like_CS"/>
</dbReference>
<dbReference type="PANTHER" id="PTHR43038">
    <property type="entry name" value="ATP-BINDING CASSETTE, SUB-FAMILY H, MEMBER 1"/>
    <property type="match status" value="1"/>
</dbReference>
<organism evidence="4 5">
    <name type="scientific">Abyssobacteria bacterium (strain SURF_5)</name>
    <dbReference type="NCBI Taxonomy" id="2093360"/>
    <lineage>
        <taxon>Bacteria</taxon>
        <taxon>Pseudomonadati</taxon>
        <taxon>Candidatus Hydrogenedentota</taxon>
        <taxon>Candidatus Abyssobacteria</taxon>
    </lineage>
</organism>
<dbReference type="Pfam" id="PF00005">
    <property type="entry name" value="ABC_tran"/>
    <property type="match status" value="1"/>
</dbReference>
<accession>A0A3A4P1J3</accession>
<dbReference type="EMBL" id="QZKU01000065">
    <property type="protein sequence ID" value="RJP21701.1"/>
    <property type="molecule type" value="Genomic_DNA"/>
</dbReference>
<sequence length="313" mass="35221">MVQKPNGNAIETSGLTRRFGPVTAVDNLDLQIARGEVFGFLGPNGAGKSTTIRMLCGILRPTAGTATVGGFDIVRQPEQIKRIIGYMSQSFGLYNDLTVEENLAFYSRLYLQDWKQARLRRDAVIETMGFSEYRKHLSAKLSGGWKQRLALACAVVHEPQILFLDEPTAGIDPVSRRTLWDILYDLSQNKGITLFVTTHYMEEAERCNKIGFIWRGRLVACDSPLNVKTRVMTEEILKLRCSDIQKAFETLLRSGEVTDSNIYGEEIHVVVKERESGISIIRRLMQQADIDVYELGPIPASIEDVFVSLSRKN</sequence>
<dbReference type="InterPro" id="IPR027417">
    <property type="entry name" value="P-loop_NTPase"/>
</dbReference>
<evidence type="ECO:0000313" key="5">
    <source>
        <dbReference type="Proteomes" id="UP000265882"/>
    </source>
</evidence>
<reference evidence="4 5" key="1">
    <citation type="journal article" date="2017" name="ISME J.">
        <title>Energy and carbon metabolisms in a deep terrestrial subsurface fluid microbial community.</title>
        <authorList>
            <person name="Momper L."/>
            <person name="Jungbluth S.P."/>
            <person name="Lee M.D."/>
            <person name="Amend J.P."/>
        </authorList>
    </citation>
    <scope>NUCLEOTIDE SEQUENCE [LARGE SCALE GENOMIC DNA]</scope>
    <source>
        <strain evidence="4">SURF_5</strain>
    </source>
</reference>
<evidence type="ECO:0000256" key="1">
    <source>
        <dbReference type="ARBA" id="ARBA00022741"/>
    </source>
</evidence>
<dbReference type="AlphaFoldDB" id="A0A3A4P1J3"/>
<evidence type="ECO:0000259" key="3">
    <source>
        <dbReference type="PROSITE" id="PS50893"/>
    </source>
</evidence>
<dbReference type="PANTHER" id="PTHR43038:SF3">
    <property type="entry name" value="ABC TRANSPORTER G FAMILY MEMBER 20 ISOFORM X1"/>
    <property type="match status" value="1"/>
</dbReference>
<dbReference type="PROSITE" id="PS50893">
    <property type="entry name" value="ABC_TRANSPORTER_2"/>
    <property type="match status" value="1"/>
</dbReference>
<dbReference type="Proteomes" id="UP000265882">
    <property type="component" value="Unassembled WGS sequence"/>
</dbReference>
<dbReference type="SUPFAM" id="SSF52540">
    <property type="entry name" value="P-loop containing nucleoside triphosphate hydrolases"/>
    <property type="match status" value="1"/>
</dbReference>
<dbReference type="InterPro" id="IPR003593">
    <property type="entry name" value="AAA+_ATPase"/>
</dbReference>
<name>A0A3A4P1J3_ABYX5</name>